<evidence type="ECO:0000256" key="22">
    <source>
        <dbReference type="ARBA" id="ARBA00048989"/>
    </source>
</evidence>
<keyword evidence="10" id="KW-0521">NADP</keyword>
<feature type="region of interest" description="Disordered" evidence="27">
    <location>
        <begin position="1553"/>
        <end position="1584"/>
    </location>
</feature>
<comment type="cofactor">
    <cofactor evidence="1 26">
        <name>FAD</name>
        <dbReference type="ChEBI" id="CHEBI:57692"/>
    </cofactor>
</comment>
<keyword evidence="7" id="KW-0812">Transmembrane</keyword>
<keyword evidence="4" id="KW-0488">Methylation</keyword>
<evidence type="ECO:0000256" key="13">
    <source>
        <dbReference type="ARBA" id="ARBA00023098"/>
    </source>
</evidence>
<dbReference type="GO" id="GO:0008289">
    <property type="term" value="F:lipid binding"/>
    <property type="evidence" value="ECO:0007669"/>
    <property type="project" value="InterPro"/>
</dbReference>
<dbReference type="InterPro" id="IPR017942">
    <property type="entry name" value="Lipid-bd_serum_glycop_N"/>
</dbReference>
<dbReference type="EC" id="1.-.-.-" evidence="26"/>
<evidence type="ECO:0000256" key="3">
    <source>
        <dbReference type="ARBA" id="ARBA00009183"/>
    </source>
</evidence>
<dbReference type="Gene3D" id="3.15.10.10">
    <property type="entry name" value="Bactericidal permeability-increasing protein, domain 1"/>
    <property type="match status" value="1"/>
</dbReference>
<dbReference type="PRINTS" id="PR01125">
    <property type="entry name" value="FMOXYGENASE5"/>
</dbReference>
<comment type="similarity">
    <text evidence="3 26">Belongs to the FMO family.</text>
</comment>
<accession>A0A8R1YBA2</accession>
<comment type="subcellular location">
    <subcellularLocation>
        <location evidence="2">Microsome membrane</location>
    </subcellularLocation>
</comment>
<reference evidence="28" key="2">
    <citation type="submission" date="2022-06" db="UniProtKB">
        <authorList>
            <consortium name="EnsemblMetazoa"/>
        </authorList>
    </citation>
    <scope>IDENTIFICATION</scope>
    <source>
        <strain evidence="28">PS312</strain>
    </source>
</reference>
<keyword evidence="9" id="KW-0492">Microsome</keyword>
<dbReference type="Gene3D" id="3.50.50.60">
    <property type="entry name" value="FAD/NAD(P)-binding domain"/>
    <property type="match status" value="4"/>
</dbReference>
<evidence type="ECO:0000256" key="6">
    <source>
        <dbReference type="ARBA" id="ARBA00022630"/>
    </source>
</evidence>
<dbReference type="Pfam" id="PF00743">
    <property type="entry name" value="FMO-like"/>
    <property type="match status" value="2"/>
</dbReference>
<comment type="catalytic activity">
    <reaction evidence="19">
        <text>NADPH + O2 + H(+) = H2O2 + NADP(+)</text>
        <dbReference type="Rhea" id="RHEA:11260"/>
        <dbReference type="ChEBI" id="CHEBI:15378"/>
        <dbReference type="ChEBI" id="CHEBI:15379"/>
        <dbReference type="ChEBI" id="CHEBI:16240"/>
        <dbReference type="ChEBI" id="CHEBI:57783"/>
        <dbReference type="ChEBI" id="CHEBI:58349"/>
        <dbReference type="EC" id="1.6.3.1"/>
    </reaction>
    <physiologicalReaction direction="left-to-right" evidence="19">
        <dbReference type="Rhea" id="RHEA:11261"/>
    </physiologicalReaction>
</comment>
<reference evidence="29" key="1">
    <citation type="journal article" date="2008" name="Nat. Genet.">
        <title>The Pristionchus pacificus genome provides a unique perspective on nematode lifestyle and parasitism.</title>
        <authorList>
            <person name="Dieterich C."/>
            <person name="Clifton S.W."/>
            <person name="Schuster L.N."/>
            <person name="Chinwalla A."/>
            <person name="Delehaunty K."/>
            <person name="Dinkelacker I."/>
            <person name="Fulton L."/>
            <person name="Fulton R."/>
            <person name="Godfrey J."/>
            <person name="Minx P."/>
            <person name="Mitreva M."/>
            <person name="Roeseler W."/>
            <person name="Tian H."/>
            <person name="Witte H."/>
            <person name="Yang S.P."/>
            <person name="Wilson R.K."/>
            <person name="Sommer R.J."/>
        </authorList>
    </citation>
    <scope>NUCLEOTIDE SEQUENCE [LARGE SCALE GENOMIC DNA]</scope>
    <source>
        <strain evidence="29">PS312</strain>
    </source>
</reference>
<proteinExistence type="inferred from homology"/>
<dbReference type="GO" id="GO:0050660">
    <property type="term" value="F:flavin adenine dinucleotide binding"/>
    <property type="evidence" value="ECO:0007669"/>
    <property type="project" value="InterPro"/>
</dbReference>
<dbReference type="Proteomes" id="UP000005239">
    <property type="component" value="Unassembled WGS sequence"/>
</dbReference>
<dbReference type="Pfam" id="PF02886">
    <property type="entry name" value="LBP_BPI_CETP_C"/>
    <property type="match status" value="1"/>
</dbReference>
<dbReference type="GO" id="GO:0006629">
    <property type="term" value="P:lipid metabolic process"/>
    <property type="evidence" value="ECO:0007669"/>
    <property type="project" value="UniProtKB-KW"/>
</dbReference>
<evidence type="ECO:0000256" key="10">
    <source>
        <dbReference type="ARBA" id="ARBA00022857"/>
    </source>
</evidence>
<evidence type="ECO:0000256" key="4">
    <source>
        <dbReference type="ARBA" id="ARBA00022481"/>
    </source>
</evidence>
<keyword evidence="26" id="KW-0503">Monooxygenase</keyword>
<dbReference type="InterPro" id="IPR000960">
    <property type="entry name" value="Flavin_mOase"/>
</dbReference>
<evidence type="ECO:0000256" key="24">
    <source>
        <dbReference type="ARBA" id="ARBA00049443"/>
    </source>
</evidence>
<evidence type="ECO:0000313" key="29">
    <source>
        <dbReference type="Proteomes" id="UP000005239"/>
    </source>
</evidence>
<comment type="catalytic activity">
    <reaction evidence="20">
        <text>hexan-3-one + NADPH + O2 + H(+) = ethyl butanoate + NADP(+) + H2O</text>
        <dbReference type="Rhea" id="RHEA:54844"/>
        <dbReference type="ChEBI" id="CHEBI:15377"/>
        <dbReference type="ChEBI" id="CHEBI:15378"/>
        <dbReference type="ChEBI" id="CHEBI:15379"/>
        <dbReference type="ChEBI" id="CHEBI:57783"/>
        <dbReference type="ChEBI" id="CHEBI:58349"/>
        <dbReference type="ChEBI" id="CHEBI:88764"/>
        <dbReference type="ChEBI" id="CHEBI:89891"/>
    </reaction>
    <physiologicalReaction direction="left-to-right" evidence="20">
        <dbReference type="Rhea" id="RHEA:54845"/>
    </physiologicalReaction>
</comment>
<dbReference type="GO" id="GO:0050661">
    <property type="term" value="F:NADP binding"/>
    <property type="evidence" value="ECO:0007669"/>
    <property type="project" value="InterPro"/>
</dbReference>
<dbReference type="GO" id="GO:0004499">
    <property type="term" value="F:N,N-dimethylaniline monooxygenase activity"/>
    <property type="evidence" value="ECO:0007669"/>
    <property type="project" value="InterPro"/>
</dbReference>
<dbReference type="PRINTS" id="PR00370">
    <property type="entry name" value="FMOXYGENASE"/>
</dbReference>
<evidence type="ECO:0000256" key="26">
    <source>
        <dbReference type="RuleBase" id="RU361177"/>
    </source>
</evidence>
<comment type="catalytic activity">
    <reaction evidence="16">
        <text>hexan-3-one + NADPH + O2 + H(+) = propyl propanoate + NADP(+) + H2O</text>
        <dbReference type="Rhea" id="RHEA:54848"/>
        <dbReference type="ChEBI" id="CHEBI:15377"/>
        <dbReference type="ChEBI" id="CHEBI:15378"/>
        <dbReference type="ChEBI" id="CHEBI:15379"/>
        <dbReference type="ChEBI" id="CHEBI:57783"/>
        <dbReference type="ChEBI" id="CHEBI:58349"/>
        <dbReference type="ChEBI" id="CHEBI:89828"/>
        <dbReference type="ChEBI" id="CHEBI:89891"/>
    </reaction>
    <physiologicalReaction direction="left-to-right" evidence="16">
        <dbReference type="Rhea" id="RHEA:54849"/>
    </physiologicalReaction>
</comment>
<name>A0A2A6C2N7_PRIPA</name>
<comment type="catalytic activity">
    <reaction evidence="23">
        <text>heptan-4-one + NADPH + O2 + H(+) = propyl butanoate + NADP(+) + H2O</text>
        <dbReference type="Rhea" id="RHEA:54852"/>
        <dbReference type="ChEBI" id="CHEBI:15377"/>
        <dbReference type="ChEBI" id="CHEBI:15378"/>
        <dbReference type="ChEBI" id="CHEBI:15379"/>
        <dbReference type="ChEBI" id="CHEBI:57783"/>
        <dbReference type="ChEBI" id="CHEBI:58349"/>
        <dbReference type="ChEBI" id="CHEBI:89484"/>
        <dbReference type="ChEBI" id="CHEBI:89719"/>
    </reaction>
    <physiologicalReaction direction="left-to-right" evidence="23">
        <dbReference type="Rhea" id="RHEA:54853"/>
    </physiologicalReaction>
</comment>
<comment type="catalytic activity">
    <reaction evidence="24">
        <text>N,N-dimethylaniline + NADPH + O2 + H(+) = N,N-dimethylaniline N-oxide + NADP(+) + H2O</text>
        <dbReference type="Rhea" id="RHEA:24468"/>
        <dbReference type="ChEBI" id="CHEBI:15377"/>
        <dbReference type="ChEBI" id="CHEBI:15378"/>
        <dbReference type="ChEBI" id="CHEBI:15379"/>
        <dbReference type="ChEBI" id="CHEBI:16269"/>
        <dbReference type="ChEBI" id="CHEBI:17735"/>
        <dbReference type="ChEBI" id="CHEBI:57783"/>
        <dbReference type="ChEBI" id="CHEBI:58349"/>
        <dbReference type="EC" id="1.14.13.8"/>
    </reaction>
    <physiologicalReaction direction="left-to-right" evidence="24">
        <dbReference type="Rhea" id="RHEA:24469"/>
    </physiologicalReaction>
</comment>
<evidence type="ECO:0000256" key="5">
    <source>
        <dbReference type="ARBA" id="ARBA00022553"/>
    </source>
</evidence>
<evidence type="ECO:0000256" key="20">
    <source>
        <dbReference type="ARBA" id="ARBA00047977"/>
    </source>
</evidence>
<evidence type="ECO:0000256" key="27">
    <source>
        <dbReference type="SAM" id="MobiDB-lite"/>
    </source>
</evidence>
<evidence type="ECO:0000256" key="19">
    <source>
        <dbReference type="ARBA" id="ARBA00047864"/>
    </source>
</evidence>
<dbReference type="EnsemblMetazoa" id="PPA05890.1">
    <property type="protein sequence ID" value="PPA05890.1"/>
    <property type="gene ID" value="WBGene00095444"/>
</dbReference>
<evidence type="ECO:0000256" key="1">
    <source>
        <dbReference type="ARBA" id="ARBA00001974"/>
    </source>
</evidence>
<dbReference type="Gene3D" id="3.15.20.10">
    <property type="entry name" value="Bactericidal permeability-increasing protein, domain 2"/>
    <property type="match status" value="1"/>
</dbReference>
<protein>
    <recommendedName>
        <fullName evidence="26">Flavin-containing monooxygenase</fullName>
        <ecNumber evidence="26">1.-.-.-</ecNumber>
    </recommendedName>
</protein>
<dbReference type="PANTHER" id="PTHR23023">
    <property type="entry name" value="DIMETHYLANILINE MONOOXYGENASE"/>
    <property type="match status" value="1"/>
</dbReference>
<comment type="function">
    <text evidence="15">Acts as a Baeyer-Villiger monooxygenase on a broad range of substrates. Catalyzes the insertion of an oxygen atom into a carbon-carbon bond adjacent to a carbonyl, which converts ketones to esters. Active on diverse carbonyl compounds, whereas soft nucleophiles are mostly non- or poorly reactive. In contrast with other forms of FMO it is non- or poorly active on 'classical' substrates such as drugs, pesticides, and dietary components containing soft nucleophilic heteroatoms. Able to oxidize drug molecules bearing a carbonyl group on an aliphatic chain, such as nabumetone and pentoxifylline. Also, in the absence of substrates, shows slow but yet significant NADPH oxidase activity. Acts as a positive modulator of cholesterol biosynthesis as well as glucose homeostasis, promoting metabolic aging via pleiotropic effects.</text>
</comment>
<evidence type="ECO:0000256" key="23">
    <source>
        <dbReference type="ARBA" id="ARBA00048990"/>
    </source>
</evidence>
<dbReference type="InterPro" id="IPR002257">
    <property type="entry name" value="Flavin_mOase_5"/>
</dbReference>
<dbReference type="FunFam" id="3.50.50.60:FF:000023">
    <property type="entry name" value="Dimethylaniline monooxygenase [N-oxide-forming]"/>
    <property type="match status" value="2"/>
</dbReference>
<dbReference type="InterPro" id="IPR036188">
    <property type="entry name" value="FAD/NAD-bd_sf"/>
</dbReference>
<dbReference type="InterPro" id="IPR017943">
    <property type="entry name" value="Bactericidal_perm-incr_a/b_dom"/>
</dbReference>
<keyword evidence="11" id="KW-1133">Transmembrane helix</keyword>
<comment type="catalytic activity">
    <reaction evidence="21">
        <text>octan-3-one + NADPH + O2 + H(+) = ethyl hexanoate + NADP(+) + H2O</text>
        <dbReference type="Rhea" id="RHEA:54856"/>
        <dbReference type="ChEBI" id="CHEBI:15377"/>
        <dbReference type="ChEBI" id="CHEBI:15378"/>
        <dbReference type="ChEBI" id="CHEBI:15379"/>
        <dbReference type="ChEBI" id="CHEBI:57783"/>
        <dbReference type="ChEBI" id="CHEBI:58349"/>
        <dbReference type="ChEBI" id="CHEBI:80946"/>
        <dbReference type="ChEBI" id="CHEBI:86055"/>
    </reaction>
    <physiologicalReaction direction="left-to-right" evidence="21">
        <dbReference type="Rhea" id="RHEA:54857"/>
    </physiologicalReaction>
</comment>
<evidence type="ECO:0000256" key="8">
    <source>
        <dbReference type="ARBA" id="ARBA00022827"/>
    </source>
</evidence>
<dbReference type="GO" id="GO:0016174">
    <property type="term" value="F:NAD(P)H oxidase H2O2-forming activity"/>
    <property type="evidence" value="ECO:0007669"/>
    <property type="project" value="UniProtKB-EC"/>
</dbReference>
<keyword evidence="8 26" id="KW-0274">FAD</keyword>
<gene>
    <name evidence="28" type="primary">WBGene00095444</name>
</gene>
<evidence type="ECO:0000256" key="15">
    <source>
        <dbReference type="ARBA" id="ARBA00045722"/>
    </source>
</evidence>
<evidence type="ECO:0000256" key="11">
    <source>
        <dbReference type="ARBA" id="ARBA00022989"/>
    </source>
</evidence>
<dbReference type="FunFam" id="3.50.50.60:FF:000663">
    <property type="entry name" value="Dimethylaniline monooxygenase [N-oxide-forming]"/>
    <property type="match status" value="2"/>
</dbReference>
<evidence type="ECO:0000256" key="14">
    <source>
        <dbReference type="ARBA" id="ARBA00023136"/>
    </source>
</evidence>
<dbReference type="GO" id="GO:0004497">
    <property type="term" value="F:monooxygenase activity"/>
    <property type="evidence" value="ECO:0000318"/>
    <property type="project" value="GO_Central"/>
</dbReference>
<accession>A0A2A6C2N7</accession>
<comment type="catalytic activity">
    <reaction evidence="17">
        <text>heptan-2-one + NADPH + O2 + H(+) = pentyl acetate + NADP(+) + H2O</text>
        <dbReference type="Rhea" id="RHEA:54836"/>
        <dbReference type="ChEBI" id="CHEBI:5672"/>
        <dbReference type="ChEBI" id="CHEBI:15377"/>
        <dbReference type="ChEBI" id="CHEBI:15378"/>
        <dbReference type="ChEBI" id="CHEBI:15379"/>
        <dbReference type="ChEBI" id="CHEBI:57783"/>
        <dbReference type="ChEBI" id="CHEBI:58349"/>
        <dbReference type="ChEBI" id="CHEBI:87362"/>
    </reaction>
    <physiologicalReaction direction="left-to-right" evidence="17">
        <dbReference type="Rhea" id="RHEA:54837"/>
    </physiologicalReaction>
</comment>
<evidence type="ECO:0000256" key="9">
    <source>
        <dbReference type="ARBA" id="ARBA00022848"/>
    </source>
</evidence>
<evidence type="ECO:0000256" key="17">
    <source>
        <dbReference type="ARBA" id="ARBA00047574"/>
    </source>
</evidence>
<sequence length="1584" mass="179118">MSRTNERRKRVCVVGAGAAGLPSIRHALLYGFEVVCYEGQGDIGGLWRYKPEETDESSVMKSTVINTSKELTAYSDFPPKAEEANFMHNRHMCQYLVDYADNFKLTEYINLWHKVQNVERASDYSKTGRWNVTVNDLKSGTTFTENFDGVLMCTGHHTLPHWPQPWKGQKEFKGQIIHAHSYKDHKGLEDKVVAVIGVGNSGGDVAVELSKIAKQVYLVTRRGTWVFNRIFDYGRPVDCALNTRFFEFFRTRLPLWFTNGVLQWQLNRRFDHELYRLKPAHGVFGAHPTVNDELPNRIAAGTIRIKPQITQFTEKGLEFEDGTKVDEVDTVIVATGYSFEFPILERGELVTVKDNQVDLFEYIFPLSCEHDTLGIIGLIQPYGSIMPIAEMQARVVLDVLAGRSKLPTKEERLALVEEKHNEMDGRYVKSRRHTIQVDYIPYMDELAKYIGCVPPYWFSYLPFDPLMAIHALIAPTTSYFYRIRGPHAWNGARKAILSIEDRVAKATNPDKKGTIFTLKHAGVTEMAKTLERRKRVCVVGAGGSGLPSIRHALLYGFEVVCYEGQGDIGGLWRYKPEETDESSVMNSTVINTSKELSAYSDFPPNAEEANFMHNRRMCQYLVDYANNFKLNESIKLWHKVQNIERAADYSKTGRWNVTVNDLTSGTTFTENFDGVLMCTGHHTLPHWPQPWKGQKEFKGQIIHAHSYKDHKGLEEKVVAVVGVGNSGGDVYLVTRRGTWIFNRIFDYGRPFDVALNTRLFTFFRQRLPTWLLEGAVQRQLNQRFDHDLYRLQPKHGVFGAHPTINDELPNRIAAGTVRIKPQIRQFTERGLEFEDGTKVDEVDTVILATGYSFEFPILERGELVKVKENMVDLFLNIFPLLCEHDTLGIIGLIQPLGCIMPIAEMQARVILDVLAGRSKLPTIEERLSIVQKKHDDIDARYVKSRRHTIQVDYVPYMDELAKYIGCEPPYWFSYLPFDPIMAVHALMSPTTAYFYRIRGPHPWSGARTAILTIEDRVVKATHPQKTGSIFTVRHAAAKEMIVIGASSNMLGALLAGAVAAVLAAQTVEKEYSPLLDQYSAPDNPGIVLRVMPTGLAYMRELGIKVVNEQMLKMALPTIRERIDTGEMMREILGEGHDFEDLDLSMHIRAAGNFEAQLNNPLLLPSVPIHGTFETLLGHVSLQISVRLSKTDQGAPRVQTAYCKASVGYVDLNVRNTGVITDLFINGFKSFLISQYKPMVEHKMCNMIEQMIDNDMNLMISSMPLKVGLNDDALDVLAATFQSPSRGRQRRSKLPSANNATLLNIVQNLRQQELIMDYALTADPFISYGSIAMAAKGEISWRGQGGTPFNPPTIKLPPPHGVHMIEFYATDYIANSMLYHAYRQRLLDLVIGPESTPALKDLLHTTCTSGFCLGEFLGGLGEQYPDRIVEIRFTSRRAPLIVFVEDRARFRLHGRMNMFLRPKQKGGQPEMIIRADTTMTSNVKLWLNDSHVVGNATIENLDFRLLESRVNDVDQSVFGDLGLFGAEFLEQLLTEILQLGITLPTMKGIVLKSPKQTLSSGSGQRRGGFRRRRETPLLELNPRPE</sequence>
<keyword evidence="29" id="KW-1185">Reference proteome</keyword>
<dbReference type="SMART" id="SM00328">
    <property type="entry name" value="BPI1"/>
    <property type="match status" value="1"/>
</dbReference>
<evidence type="ECO:0000256" key="25">
    <source>
        <dbReference type="ARBA" id="ARBA00049475"/>
    </source>
</evidence>
<evidence type="ECO:0000256" key="18">
    <source>
        <dbReference type="ARBA" id="ARBA00047855"/>
    </source>
</evidence>
<evidence type="ECO:0000256" key="2">
    <source>
        <dbReference type="ARBA" id="ARBA00004524"/>
    </source>
</evidence>
<keyword evidence="6 26" id="KW-0285">Flavoprotein</keyword>
<keyword evidence="5" id="KW-0597">Phosphoprotein</keyword>
<evidence type="ECO:0000313" key="28">
    <source>
        <dbReference type="EnsemblMetazoa" id="PPA05890.1"/>
    </source>
</evidence>
<evidence type="ECO:0000256" key="21">
    <source>
        <dbReference type="ARBA" id="ARBA00048459"/>
    </source>
</evidence>
<comment type="catalytic activity">
    <reaction evidence="22">
        <text>(2E)-geranial + NADPH + O2 + H(+) = (1E)-2,6-dimethylhepta-1,5-dien-1-yl formate + NADP(+) + H2O</text>
        <dbReference type="Rhea" id="RHEA:54860"/>
        <dbReference type="ChEBI" id="CHEBI:15377"/>
        <dbReference type="ChEBI" id="CHEBI:15378"/>
        <dbReference type="ChEBI" id="CHEBI:15379"/>
        <dbReference type="ChEBI" id="CHEBI:16980"/>
        <dbReference type="ChEBI" id="CHEBI:57783"/>
        <dbReference type="ChEBI" id="CHEBI:58349"/>
        <dbReference type="ChEBI" id="CHEBI:138375"/>
    </reaction>
    <physiologicalReaction direction="left-to-right" evidence="22">
        <dbReference type="Rhea" id="RHEA:54861"/>
    </physiologicalReaction>
</comment>
<dbReference type="SMART" id="SM00329">
    <property type="entry name" value="BPI2"/>
    <property type="match status" value="1"/>
</dbReference>
<keyword evidence="14" id="KW-0472">Membrane</keyword>
<comment type="catalytic activity">
    <reaction evidence="18">
        <text>sulcatone + NADPH + O2 + H(+) = 4-methylpent-3-en-1-yl acetate + NADP(+) + H2O</text>
        <dbReference type="Rhea" id="RHEA:54864"/>
        <dbReference type="ChEBI" id="CHEBI:15377"/>
        <dbReference type="ChEBI" id="CHEBI:15378"/>
        <dbReference type="ChEBI" id="CHEBI:15379"/>
        <dbReference type="ChEBI" id="CHEBI:16310"/>
        <dbReference type="ChEBI" id="CHEBI:57783"/>
        <dbReference type="ChEBI" id="CHEBI:58349"/>
        <dbReference type="ChEBI" id="CHEBI:138373"/>
    </reaction>
    <physiologicalReaction direction="left-to-right" evidence="18">
        <dbReference type="Rhea" id="RHEA:54865"/>
    </physiologicalReaction>
</comment>
<keyword evidence="9" id="KW-0256">Endoplasmic reticulum</keyword>
<evidence type="ECO:0000256" key="7">
    <source>
        <dbReference type="ARBA" id="ARBA00022692"/>
    </source>
</evidence>
<evidence type="ECO:0000256" key="12">
    <source>
        <dbReference type="ARBA" id="ARBA00023002"/>
    </source>
</evidence>
<evidence type="ECO:0000256" key="16">
    <source>
        <dbReference type="ARBA" id="ARBA00047426"/>
    </source>
</evidence>
<dbReference type="InterPro" id="IPR020946">
    <property type="entry name" value="Flavin_mOase-like"/>
</dbReference>
<keyword evidence="13" id="KW-0443">Lipid metabolism</keyword>
<organism evidence="28 29">
    <name type="scientific">Pristionchus pacificus</name>
    <name type="common">Parasitic nematode worm</name>
    <dbReference type="NCBI Taxonomy" id="54126"/>
    <lineage>
        <taxon>Eukaryota</taxon>
        <taxon>Metazoa</taxon>
        <taxon>Ecdysozoa</taxon>
        <taxon>Nematoda</taxon>
        <taxon>Chromadorea</taxon>
        <taxon>Rhabditida</taxon>
        <taxon>Rhabditina</taxon>
        <taxon>Diplogasteromorpha</taxon>
        <taxon>Diplogasteroidea</taxon>
        <taxon>Neodiplogasteridae</taxon>
        <taxon>Pristionchus</taxon>
    </lineage>
</organism>
<keyword evidence="12 26" id="KW-0560">Oxidoreductase</keyword>
<dbReference type="SUPFAM" id="SSF51905">
    <property type="entry name" value="FAD/NAD(P)-binding domain"/>
    <property type="match status" value="4"/>
</dbReference>
<dbReference type="Pfam" id="PF01273">
    <property type="entry name" value="LBP_BPI_CETP"/>
    <property type="match status" value="1"/>
</dbReference>
<dbReference type="FunFam" id="3.50.50.60:FF:000183">
    <property type="entry name" value="Dimethylaniline monooxygenase [N-oxide-forming]"/>
    <property type="match status" value="2"/>
</dbReference>
<dbReference type="InterPro" id="IPR001124">
    <property type="entry name" value="Lipid-bd_serum_glycop_C"/>
</dbReference>
<dbReference type="SUPFAM" id="SSF55394">
    <property type="entry name" value="Bactericidal permeability-increasing protein, BPI"/>
    <property type="match status" value="2"/>
</dbReference>
<comment type="catalytic activity">
    <reaction evidence="25">
        <text>octan-3-one + NADPH + O2 + H(+) = pentyl propanoate + NADP(+) + H2O</text>
        <dbReference type="Rhea" id="RHEA:54840"/>
        <dbReference type="ChEBI" id="CHEBI:15377"/>
        <dbReference type="ChEBI" id="CHEBI:15378"/>
        <dbReference type="ChEBI" id="CHEBI:15379"/>
        <dbReference type="ChEBI" id="CHEBI:57783"/>
        <dbReference type="ChEBI" id="CHEBI:58349"/>
        <dbReference type="ChEBI" id="CHEBI:80946"/>
        <dbReference type="ChEBI" id="CHEBI:87373"/>
    </reaction>
    <physiologicalReaction direction="left-to-right" evidence="25">
        <dbReference type="Rhea" id="RHEA:54841"/>
    </physiologicalReaction>
</comment>
<dbReference type="InterPro" id="IPR050346">
    <property type="entry name" value="FMO-like"/>
</dbReference>